<evidence type="ECO:0000256" key="4">
    <source>
        <dbReference type="SAM" id="Coils"/>
    </source>
</evidence>
<feature type="domain" description="RING-type" evidence="6">
    <location>
        <begin position="319"/>
        <end position="369"/>
    </location>
</feature>
<evidence type="ECO:0000256" key="5">
    <source>
        <dbReference type="SAM" id="SignalP"/>
    </source>
</evidence>
<dbReference type="PROSITE" id="PS50089">
    <property type="entry name" value="ZF_RING_2"/>
    <property type="match status" value="1"/>
</dbReference>
<accession>A0A914IES3</accession>
<keyword evidence="2" id="KW-0862">Zinc</keyword>
<evidence type="ECO:0000313" key="7">
    <source>
        <dbReference type="Proteomes" id="UP000887572"/>
    </source>
</evidence>
<proteinExistence type="predicted"/>
<feature type="coiled-coil region" evidence="4">
    <location>
        <begin position="57"/>
        <end position="84"/>
    </location>
</feature>
<evidence type="ECO:0000259" key="6">
    <source>
        <dbReference type="PROSITE" id="PS50089"/>
    </source>
</evidence>
<keyword evidence="1 3" id="KW-0479">Metal-binding</keyword>
<evidence type="ECO:0000256" key="2">
    <source>
        <dbReference type="ARBA" id="ARBA00022833"/>
    </source>
</evidence>
<dbReference type="CDD" id="cd16448">
    <property type="entry name" value="RING-H2"/>
    <property type="match status" value="1"/>
</dbReference>
<organism evidence="7 8">
    <name type="scientific">Globodera rostochiensis</name>
    <name type="common">Golden nematode worm</name>
    <name type="synonym">Heterodera rostochiensis</name>
    <dbReference type="NCBI Taxonomy" id="31243"/>
    <lineage>
        <taxon>Eukaryota</taxon>
        <taxon>Metazoa</taxon>
        <taxon>Ecdysozoa</taxon>
        <taxon>Nematoda</taxon>
        <taxon>Chromadorea</taxon>
        <taxon>Rhabditida</taxon>
        <taxon>Tylenchina</taxon>
        <taxon>Tylenchomorpha</taxon>
        <taxon>Tylenchoidea</taxon>
        <taxon>Heteroderidae</taxon>
        <taxon>Heteroderinae</taxon>
        <taxon>Globodera</taxon>
    </lineage>
</organism>
<evidence type="ECO:0000256" key="1">
    <source>
        <dbReference type="ARBA" id="ARBA00022771"/>
    </source>
</evidence>
<dbReference type="InterPro" id="IPR001841">
    <property type="entry name" value="Znf_RING"/>
</dbReference>
<evidence type="ECO:0000256" key="3">
    <source>
        <dbReference type="PROSITE-ProRule" id="PRU00175"/>
    </source>
</evidence>
<evidence type="ECO:0000313" key="8">
    <source>
        <dbReference type="WBParaSite" id="Gr19_v10_g9227.t1"/>
    </source>
</evidence>
<sequence>MFQLLLKSKIFICIIISFTLNGHKCNAIKCQKDPIATAKDLLDSAQKAFSASDRQISEELLQNLKLEEINVNLLKTELSNFSNENLNKLTTLFYLGLNEFFTSIKASVGNFGKNKDLASVVGRRRKRANFLDNFKDSRTKIVHSLRNDGTRSNLKSGENFEVKVNGELEQHALDFSVFVETDANRSMIISNQVFLFKPDFSRRYLINLGSFEPQGLWWNRRIFIETEKDSGNYHAFLYAHLDKENSEIQKEFLAYETLAKINDENASNSLSEYRLSIPINLTRFFNNKIIFIELNIYQYEESKYSLDTLKIANATKDMCTICLEPIIESQFIIKLHGENGNKSAHIFHKDCIKSWFDNCIEKLRCPFCNQALKSVMTAVVPPRFESVSGEEPFRPFFPSGQFSFVFKSFSTEKFQGVQGVIWELELGLVLKLRRCCAACYYPASPSPPLKHYTTNTGIQHPPSDRQPCHANGSVKREFGGRTQPQSTFQPCGTSTAFAINHCSSRTSPRSLAKFFCVGDHKESPSPRTFAEQTVRRPLGSPLPIPLSRPLWWPLTNKRFIEHCSAILRSELPHTFAVALETDAFDTHASVVNAIKCQKDPIATANYLLESAPKAFSASDRQLFDELLQNFESGKCWHKWRSFGIR</sequence>
<name>A0A914IES3_GLORO</name>
<dbReference type="Gene3D" id="3.30.40.10">
    <property type="entry name" value="Zinc/RING finger domain, C3HC4 (zinc finger)"/>
    <property type="match status" value="1"/>
</dbReference>
<dbReference type="WBParaSite" id="Gr19_v10_g9227.t1">
    <property type="protein sequence ID" value="Gr19_v10_g9227.t1"/>
    <property type="gene ID" value="Gr19_v10_g9227"/>
</dbReference>
<dbReference type="InterPro" id="IPR013083">
    <property type="entry name" value="Znf_RING/FYVE/PHD"/>
</dbReference>
<reference evidence="8" key="1">
    <citation type="submission" date="2022-11" db="UniProtKB">
        <authorList>
            <consortium name="WormBaseParasite"/>
        </authorList>
    </citation>
    <scope>IDENTIFICATION</scope>
</reference>
<dbReference type="SUPFAM" id="SSF57850">
    <property type="entry name" value="RING/U-box"/>
    <property type="match status" value="1"/>
</dbReference>
<protein>
    <submittedName>
        <fullName evidence="8">Anaphase-promoting complex subunit 11</fullName>
    </submittedName>
</protein>
<dbReference type="GO" id="GO:0008270">
    <property type="term" value="F:zinc ion binding"/>
    <property type="evidence" value="ECO:0007669"/>
    <property type="project" value="UniProtKB-KW"/>
</dbReference>
<dbReference type="AlphaFoldDB" id="A0A914IES3"/>
<feature type="signal peptide" evidence="5">
    <location>
        <begin position="1"/>
        <end position="27"/>
    </location>
</feature>
<dbReference type="Proteomes" id="UP000887572">
    <property type="component" value="Unplaced"/>
</dbReference>
<keyword evidence="7" id="KW-1185">Reference proteome</keyword>
<feature type="chain" id="PRO_5036972645" evidence="5">
    <location>
        <begin position="28"/>
        <end position="645"/>
    </location>
</feature>
<keyword evidence="4" id="KW-0175">Coiled coil</keyword>
<keyword evidence="5" id="KW-0732">Signal</keyword>
<keyword evidence="1 3" id="KW-0863">Zinc-finger</keyword>